<evidence type="ECO:0000313" key="5">
    <source>
        <dbReference type="Proteomes" id="UP000887229"/>
    </source>
</evidence>
<evidence type="ECO:0000256" key="1">
    <source>
        <dbReference type="ARBA" id="ARBA00022801"/>
    </source>
</evidence>
<dbReference type="Proteomes" id="UP000887229">
    <property type="component" value="Unassembled WGS sequence"/>
</dbReference>
<keyword evidence="5" id="KW-1185">Reference proteome</keyword>
<keyword evidence="2" id="KW-0732">Signal</keyword>
<evidence type="ECO:0000313" key="4">
    <source>
        <dbReference type="EMBL" id="KAG9252041.1"/>
    </source>
</evidence>
<dbReference type="Pfam" id="PF17829">
    <property type="entry name" value="GH115_C"/>
    <property type="match status" value="1"/>
</dbReference>
<dbReference type="InterPro" id="IPR029018">
    <property type="entry name" value="Hex-like_dom2"/>
</dbReference>
<dbReference type="AlphaFoldDB" id="A0A9P7ZHI8"/>
<dbReference type="PANTHER" id="PTHR37842">
    <property type="match status" value="1"/>
</dbReference>
<dbReference type="Gene3D" id="1.20.58.2150">
    <property type="match status" value="1"/>
</dbReference>
<proteinExistence type="predicted"/>
<feature type="chain" id="PRO_5040495646" description="Gylcosyl hydrolase 115 C-terminal domain-containing protein" evidence="2">
    <location>
        <begin position="22"/>
        <end position="988"/>
    </location>
</feature>
<organism evidence="4 5">
    <name type="scientific">Emericellopsis atlantica</name>
    <dbReference type="NCBI Taxonomy" id="2614577"/>
    <lineage>
        <taxon>Eukaryota</taxon>
        <taxon>Fungi</taxon>
        <taxon>Dikarya</taxon>
        <taxon>Ascomycota</taxon>
        <taxon>Pezizomycotina</taxon>
        <taxon>Sordariomycetes</taxon>
        <taxon>Hypocreomycetidae</taxon>
        <taxon>Hypocreales</taxon>
        <taxon>Bionectriaceae</taxon>
        <taxon>Emericellopsis</taxon>
    </lineage>
</organism>
<dbReference type="RefSeq" id="XP_046115965.1">
    <property type="nucleotide sequence ID" value="XM_046266816.1"/>
</dbReference>
<keyword evidence="1" id="KW-0378">Hydrolase</keyword>
<evidence type="ECO:0000256" key="2">
    <source>
        <dbReference type="SAM" id="SignalP"/>
    </source>
</evidence>
<evidence type="ECO:0000259" key="3">
    <source>
        <dbReference type="Pfam" id="PF17829"/>
    </source>
</evidence>
<dbReference type="PANTHER" id="PTHR37842:SF2">
    <property type="entry name" value="GYLCOSYL HYDROLASE 115 C-TERMINAL DOMAIN-CONTAINING PROTEIN"/>
    <property type="match status" value="1"/>
</dbReference>
<dbReference type="Pfam" id="PF15979">
    <property type="entry name" value="Glyco_hydro_115"/>
    <property type="match status" value="2"/>
</dbReference>
<feature type="domain" description="Gylcosyl hydrolase 115 C-terminal" evidence="3">
    <location>
        <begin position="798"/>
        <end position="982"/>
    </location>
</feature>
<reference evidence="4" key="1">
    <citation type="journal article" date="2021" name="IMA Fungus">
        <title>Genomic characterization of three marine fungi, including Emericellopsis atlantica sp. nov. with signatures of a generalist lifestyle and marine biomass degradation.</title>
        <authorList>
            <person name="Hagestad O.C."/>
            <person name="Hou L."/>
            <person name="Andersen J.H."/>
            <person name="Hansen E.H."/>
            <person name="Altermark B."/>
            <person name="Li C."/>
            <person name="Kuhnert E."/>
            <person name="Cox R.J."/>
            <person name="Crous P.W."/>
            <person name="Spatafora J.W."/>
            <person name="Lail K."/>
            <person name="Amirebrahimi M."/>
            <person name="Lipzen A."/>
            <person name="Pangilinan J."/>
            <person name="Andreopoulos W."/>
            <person name="Hayes R.D."/>
            <person name="Ng V."/>
            <person name="Grigoriev I.V."/>
            <person name="Jackson S.A."/>
            <person name="Sutton T.D.S."/>
            <person name="Dobson A.D.W."/>
            <person name="Rama T."/>
        </authorList>
    </citation>
    <scope>NUCLEOTIDE SEQUENCE</scope>
    <source>
        <strain evidence="4">TS7</strain>
    </source>
</reference>
<feature type="signal peptide" evidence="2">
    <location>
        <begin position="1"/>
        <end position="21"/>
    </location>
</feature>
<dbReference type="Gene3D" id="3.30.379.10">
    <property type="entry name" value="Chitobiase/beta-hexosaminidase domain 2-like"/>
    <property type="match status" value="1"/>
</dbReference>
<dbReference type="SUPFAM" id="SSF55545">
    <property type="entry name" value="beta-N-acetylhexosaminidase-like domain"/>
    <property type="match status" value="1"/>
</dbReference>
<dbReference type="GO" id="GO:0016787">
    <property type="term" value="F:hydrolase activity"/>
    <property type="evidence" value="ECO:0007669"/>
    <property type="project" value="UniProtKB-KW"/>
</dbReference>
<protein>
    <recommendedName>
        <fullName evidence="3">Gylcosyl hydrolase 115 C-terminal domain-containing protein</fullName>
    </recommendedName>
</protein>
<dbReference type="OrthoDB" id="4849794at2759"/>
<dbReference type="InterPro" id="IPR031924">
    <property type="entry name" value="GH115"/>
</dbReference>
<gene>
    <name evidence="4" type="ORF">F5Z01DRAFT_738601</name>
</gene>
<dbReference type="InterPro" id="IPR041437">
    <property type="entry name" value="GH115_C"/>
</dbReference>
<dbReference type="GeneID" id="70297719"/>
<dbReference type="InterPro" id="IPR042301">
    <property type="entry name" value="GH115_sf"/>
</dbReference>
<sequence length="988" mass="110003">MSRKLKVLIGAIACFPLCAWALLDDAIVSFEASDSCVDITYSNILCSPEEPVGIHIAAESLATDFQQITGVGRSVIKVDGADAAPASDTAIIVGSLDSALIQHLSSNGHLDVSQLEGKWESFVTSVVENPLPSVQRALVIAGSDKRGTIFGIYTLAEQSGQSPYHFWADVPPKKHDHIFALAKTVFQGEPSVQYRGLFINDEEPALNGWWARYNGQVRHPLDSGFYAHVFDLLLRLRANYLWPAMWASSTPPPGNIFFTDDPKNQQLADDYGIVVGTSHHEPMQRATNEWNVSETGGWDWSKNRGNMTTFMDEGVARAGNNESYFTIGIRGLGDEAMEADDASRVLSEVFEVQREIIEKYHGSKDAVPQVWALYKEVMPYYEAGLNPPDDVTILFPDDNFGNVHRLPIGNESERAGGCGAKVYKELSQTYMRGATGLWVINVGDIKPMEVPLNMAMDMAWNMDRFTPDKLLSYLEAFATREFGPDHAKETAEVLLEYSHLVGIRKYEHVTSGTYSVVNYHEAERVLGRWKTLAARAKSVHDQLPEKLKPAYYQLVYYPAATGAVYHSVVIGVGMNYRHAQERRNSANQLAHEVLALFDESYDFVEAWDAMLCGKWQKMMSQAVYDAVPQDPKLWANPSRDLLANISFVQLRQNMQLSEGNLGLYAEESDSPVQQARWAESVDSSMPTVEYPALLPVMDPYGPPVRHLDVFHRGDYRVPIHWTLGEMPEPWVSIQPASGTVGDDHMVERLNITIDWAQVPESFNDTIEIEITATPAEIPYFDLIRVPVLKTQLPDDFVGFPETAGFISIESPHFQQSSSGANNGTVHFVTMPYLGSRSESGALAVRRYKAARQNNAAARDAWVEYSIYLFTDADDTSATLYCTTGLETDPQLKMEYSLTLDDAPVNMTRVLGDYISEDYIGDVPPVWVDQVMDQVWTLHVDLGPIEAGEHTLRWAVNSPEVYLEKIVLDTHGGVKPSYLGPPETSLVGA</sequence>
<accession>A0A9P7ZHI8</accession>
<dbReference type="EMBL" id="MU251264">
    <property type="protein sequence ID" value="KAG9252041.1"/>
    <property type="molecule type" value="Genomic_DNA"/>
</dbReference>
<dbReference type="Gene3D" id="2.60.120.1620">
    <property type="match status" value="1"/>
</dbReference>
<name>A0A9P7ZHI8_9HYPO</name>
<comment type="caution">
    <text evidence="4">The sequence shown here is derived from an EMBL/GenBank/DDBJ whole genome shotgun (WGS) entry which is preliminary data.</text>
</comment>
<dbReference type="Gene3D" id="3.20.20.520">
    <property type="entry name" value="Glycosyl hydrolase family 115"/>
    <property type="match status" value="2"/>
</dbReference>